<keyword evidence="2" id="KW-1185">Reference proteome</keyword>
<evidence type="ECO:0000313" key="2">
    <source>
        <dbReference type="Proteomes" id="UP000270094"/>
    </source>
</evidence>
<dbReference type="Proteomes" id="UP000270094">
    <property type="component" value="Unassembled WGS sequence"/>
</dbReference>
<gene>
    <name evidence="1" type="ORF">SVUK_LOCUS3421</name>
</gene>
<dbReference type="AlphaFoldDB" id="A0A3P7IKR5"/>
<organism evidence="1 2">
    <name type="scientific">Strongylus vulgaris</name>
    <name type="common">Blood worm</name>
    <dbReference type="NCBI Taxonomy" id="40348"/>
    <lineage>
        <taxon>Eukaryota</taxon>
        <taxon>Metazoa</taxon>
        <taxon>Ecdysozoa</taxon>
        <taxon>Nematoda</taxon>
        <taxon>Chromadorea</taxon>
        <taxon>Rhabditida</taxon>
        <taxon>Rhabditina</taxon>
        <taxon>Rhabditomorpha</taxon>
        <taxon>Strongyloidea</taxon>
        <taxon>Strongylidae</taxon>
        <taxon>Strongylus</taxon>
    </lineage>
</organism>
<protein>
    <submittedName>
        <fullName evidence="1">Uncharacterized protein</fullName>
    </submittedName>
</protein>
<name>A0A3P7IKR5_STRVU</name>
<evidence type="ECO:0000313" key="1">
    <source>
        <dbReference type="EMBL" id="VDM68423.1"/>
    </source>
</evidence>
<reference evidence="1 2" key="1">
    <citation type="submission" date="2018-11" db="EMBL/GenBank/DDBJ databases">
        <authorList>
            <consortium name="Pathogen Informatics"/>
        </authorList>
    </citation>
    <scope>NUCLEOTIDE SEQUENCE [LARGE SCALE GENOMIC DNA]</scope>
</reference>
<dbReference type="EMBL" id="UYYB01008756">
    <property type="protein sequence ID" value="VDM68423.1"/>
    <property type="molecule type" value="Genomic_DNA"/>
</dbReference>
<dbReference type="OrthoDB" id="424543at2759"/>
<proteinExistence type="predicted"/>
<accession>A0A3P7IKR5</accession>
<sequence length="33" mass="4099">MQEKRLRWYGHVSRTDENHITRMAMSLEHRLDT</sequence>